<evidence type="ECO:0000259" key="4">
    <source>
        <dbReference type="PROSITE" id="PS51671"/>
    </source>
</evidence>
<name>A0A1I1STM2_9FLAO</name>
<dbReference type="NCBIfam" id="TIGR00119">
    <property type="entry name" value="acolac_sm"/>
    <property type="match status" value="1"/>
</dbReference>
<comment type="pathway">
    <text evidence="3">Amino-acid biosynthesis; L-valine biosynthesis; L-valine from pyruvate: step 1/4.</text>
</comment>
<keyword evidence="6" id="KW-1185">Reference proteome</keyword>
<protein>
    <recommendedName>
        <fullName evidence="3">Acetolactate synthase small subunit</fullName>
        <shortName evidence="3">AHAS</shortName>
        <shortName evidence="3">ALS</shortName>
        <ecNumber evidence="3">2.2.1.6</ecNumber>
    </recommendedName>
    <alternativeName>
        <fullName evidence="3">Acetohydroxy-acid synthase small subunit</fullName>
    </alternativeName>
</protein>
<dbReference type="Pfam" id="PF10369">
    <property type="entry name" value="ALS_ss_C"/>
    <property type="match status" value="1"/>
</dbReference>
<dbReference type="UniPathway" id="UPA00047">
    <property type="reaction ID" value="UER00055"/>
</dbReference>
<evidence type="ECO:0000256" key="2">
    <source>
        <dbReference type="ARBA" id="ARBA00048670"/>
    </source>
</evidence>
<dbReference type="GO" id="GO:0003984">
    <property type="term" value="F:acetolactate synthase activity"/>
    <property type="evidence" value="ECO:0007669"/>
    <property type="project" value="UniProtKB-UniRule"/>
</dbReference>
<dbReference type="Gene3D" id="3.30.70.260">
    <property type="match status" value="1"/>
</dbReference>
<evidence type="ECO:0000256" key="1">
    <source>
        <dbReference type="ARBA" id="ARBA00011744"/>
    </source>
</evidence>
<comment type="catalytic activity">
    <reaction evidence="2 3">
        <text>2 pyruvate + H(+) = (2S)-2-acetolactate + CO2</text>
        <dbReference type="Rhea" id="RHEA:25249"/>
        <dbReference type="ChEBI" id="CHEBI:15361"/>
        <dbReference type="ChEBI" id="CHEBI:15378"/>
        <dbReference type="ChEBI" id="CHEBI:16526"/>
        <dbReference type="ChEBI" id="CHEBI:58476"/>
        <dbReference type="EC" id="2.2.1.6"/>
    </reaction>
</comment>
<evidence type="ECO:0000313" key="6">
    <source>
        <dbReference type="Proteomes" id="UP000199672"/>
    </source>
</evidence>
<dbReference type="Gene3D" id="3.30.70.1150">
    <property type="entry name" value="ACT-like. Chain A, domain 2"/>
    <property type="match status" value="1"/>
</dbReference>
<dbReference type="EC" id="2.2.1.6" evidence="3"/>
<gene>
    <name evidence="5" type="ORF">SAMN05216297_108206</name>
</gene>
<dbReference type="InterPro" id="IPR004789">
    <property type="entry name" value="Acetalactate_synth_ssu"/>
</dbReference>
<dbReference type="PANTHER" id="PTHR30239:SF0">
    <property type="entry name" value="ACETOLACTATE SYNTHASE SMALL SUBUNIT 1, CHLOROPLASTIC"/>
    <property type="match status" value="1"/>
</dbReference>
<dbReference type="InterPro" id="IPR045865">
    <property type="entry name" value="ACT-like_dom_sf"/>
</dbReference>
<keyword evidence="3" id="KW-0100">Branched-chain amino acid biosynthesis</keyword>
<dbReference type="AlphaFoldDB" id="A0A1I1STM2"/>
<dbReference type="UniPathway" id="UPA00049">
    <property type="reaction ID" value="UER00059"/>
</dbReference>
<comment type="subunit">
    <text evidence="1 3">Dimer of large and small chains.</text>
</comment>
<dbReference type="OrthoDB" id="1523722at2"/>
<dbReference type="PROSITE" id="PS51671">
    <property type="entry name" value="ACT"/>
    <property type="match status" value="1"/>
</dbReference>
<evidence type="ECO:0000313" key="5">
    <source>
        <dbReference type="EMBL" id="SFD49797.1"/>
    </source>
</evidence>
<proteinExistence type="inferred from homology"/>
<reference evidence="6" key="1">
    <citation type="submission" date="2016-10" db="EMBL/GenBank/DDBJ databases">
        <authorList>
            <person name="Varghese N."/>
            <person name="Submissions S."/>
        </authorList>
    </citation>
    <scope>NUCLEOTIDE SEQUENCE [LARGE SCALE GENOMIC DNA]</scope>
    <source>
        <strain evidence="6">CGMCC 1.10370</strain>
    </source>
</reference>
<organism evidence="5 6">
    <name type="scientific">Flavobacterium phragmitis</name>
    <dbReference type="NCBI Taxonomy" id="739143"/>
    <lineage>
        <taxon>Bacteria</taxon>
        <taxon>Pseudomonadati</taxon>
        <taxon>Bacteroidota</taxon>
        <taxon>Flavobacteriia</taxon>
        <taxon>Flavobacteriales</taxon>
        <taxon>Flavobacteriaceae</taxon>
        <taxon>Flavobacterium</taxon>
    </lineage>
</organism>
<dbReference type="SUPFAM" id="SSF55021">
    <property type="entry name" value="ACT-like"/>
    <property type="match status" value="2"/>
</dbReference>
<dbReference type="GO" id="GO:0009099">
    <property type="term" value="P:L-valine biosynthetic process"/>
    <property type="evidence" value="ECO:0007669"/>
    <property type="project" value="UniProtKB-UniRule"/>
</dbReference>
<feature type="domain" description="ACT" evidence="4">
    <location>
        <begin position="6"/>
        <end position="80"/>
    </location>
</feature>
<dbReference type="EMBL" id="FOMH01000008">
    <property type="protein sequence ID" value="SFD49797.1"/>
    <property type="molecule type" value="Genomic_DNA"/>
</dbReference>
<dbReference type="GO" id="GO:1990610">
    <property type="term" value="F:acetolactate synthase regulator activity"/>
    <property type="evidence" value="ECO:0007669"/>
    <property type="project" value="UniProtKB-UniRule"/>
</dbReference>
<dbReference type="InterPro" id="IPR027271">
    <property type="entry name" value="Acetolactate_synth/TF_NikR_C"/>
</dbReference>
<dbReference type="Proteomes" id="UP000199672">
    <property type="component" value="Unassembled WGS sequence"/>
</dbReference>
<keyword evidence="3" id="KW-0808">Transferase</keyword>
<keyword evidence="3" id="KW-0028">Amino-acid biosynthesis</keyword>
<comment type="function">
    <text evidence="3">Catalyzes the conversion of 2 pyruvate molecules into acetolactate in the first common step of the biosynthetic pathway of the branched-amino acids such as leucine, isoleucine, and valine.</text>
</comment>
<evidence type="ECO:0000256" key="3">
    <source>
        <dbReference type="RuleBase" id="RU368092"/>
    </source>
</evidence>
<comment type="pathway">
    <text evidence="3">Amino-acid biosynthesis; L-isoleucine biosynthesis; L-isoleucine from 2-oxobutanoate: step 1/4.</text>
</comment>
<dbReference type="GO" id="GO:0009097">
    <property type="term" value="P:isoleucine biosynthetic process"/>
    <property type="evidence" value="ECO:0007669"/>
    <property type="project" value="UniProtKB-UniRule"/>
</dbReference>
<sequence>MKEQYTLTFYTEDQMGLVSKTAVIFSRRKISFESFNISSCEINSMYRFTIVVTETFETVRNLALQIEKIIDVYKCYWSTNSEIVYTQTALFKLPTHVIIEEKVQDLLKQHNAHYKILERDYIIFEVTQQETQIDFLTKELTKHSIIEFVKSPRVALIKSGKGFTDELEGF</sequence>
<dbReference type="RefSeq" id="WP_091495298.1">
    <property type="nucleotide sequence ID" value="NZ_FOMH01000008.1"/>
</dbReference>
<comment type="similarity">
    <text evidence="3">Belongs to the acetolactate synthase small subunit family.</text>
</comment>
<dbReference type="InterPro" id="IPR019455">
    <property type="entry name" value="Acetolactate_synth_ssu_C"/>
</dbReference>
<dbReference type="STRING" id="739143.SAMN05216297_108206"/>
<accession>A0A1I1STM2</accession>
<dbReference type="InterPro" id="IPR002912">
    <property type="entry name" value="ACT_dom"/>
</dbReference>
<dbReference type="PANTHER" id="PTHR30239">
    <property type="entry name" value="ACETOLACTATE SYNTHASE SMALL SUBUNIT"/>
    <property type="match status" value="1"/>
</dbReference>
<dbReference type="GO" id="GO:0005829">
    <property type="term" value="C:cytosol"/>
    <property type="evidence" value="ECO:0007669"/>
    <property type="project" value="TreeGrafter"/>
</dbReference>